<keyword evidence="1" id="KW-0732">Signal</keyword>
<organism evidence="2 3">
    <name type="scientific">Botryosphaeria dothidea</name>
    <dbReference type="NCBI Taxonomy" id="55169"/>
    <lineage>
        <taxon>Eukaryota</taxon>
        <taxon>Fungi</taxon>
        <taxon>Dikarya</taxon>
        <taxon>Ascomycota</taxon>
        <taxon>Pezizomycotina</taxon>
        <taxon>Dothideomycetes</taxon>
        <taxon>Dothideomycetes incertae sedis</taxon>
        <taxon>Botryosphaeriales</taxon>
        <taxon>Botryosphaeriaceae</taxon>
        <taxon>Botryosphaeria</taxon>
    </lineage>
</organism>
<dbReference type="Proteomes" id="UP000572817">
    <property type="component" value="Unassembled WGS sequence"/>
</dbReference>
<proteinExistence type="predicted"/>
<accession>A0A8H4IJG3</accession>
<feature type="chain" id="PRO_5034550336" evidence="1">
    <location>
        <begin position="21"/>
        <end position="130"/>
    </location>
</feature>
<dbReference type="OrthoDB" id="3867638at2759"/>
<dbReference type="EMBL" id="WWBZ02000073">
    <property type="protein sequence ID" value="KAF4302220.1"/>
    <property type="molecule type" value="Genomic_DNA"/>
</dbReference>
<evidence type="ECO:0000313" key="2">
    <source>
        <dbReference type="EMBL" id="KAF4302220.1"/>
    </source>
</evidence>
<reference evidence="2" key="1">
    <citation type="submission" date="2020-04" db="EMBL/GenBank/DDBJ databases">
        <title>Genome Assembly and Annotation of Botryosphaeria dothidea sdau 11-99, a Latent Pathogen of Apple Fruit Ring Rot in China.</title>
        <authorList>
            <person name="Yu C."/>
            <person name="Diao Y."/>
            <person name="Lu Q."/>
            <person name="Zhao J."/>
            <person name="Cui S."/>
            <person name="Peng C."/>
            <person name="He B."/>
            <person name="Liu H."/>
        </authorList>
    </citation>
    <scope>NUCLEOTIDE SEQUENCE [LARGE SCALE GENOMIC DNA]</scope>
    <source>
        <strain evidence="2">Sdau11-99</strain>
    </source>
</reference>
<gene>
    <name evidence="2" type="ORF">GTA08_BOTSDO09652</name>
</gene>
<sequence length="130" mass="13682">MHATTVLISLLSLTGFTALASPVPSAETSANTDNTLVRRTSNCMAQDGVAKEWVVNLDNDAAHNKQCGGGCLDNIRGRCGAVTGWRCERNTAGTGIYHFSTSAFCTLNDMTQALHACSGLTINCSSGRIN</sequence>
<keyword evidence="3" id="KW-1185">Reference proteome</keyword>
<name>A0A8H4IJG3_9PEZI</name>
<feature type="signal peptide" evidence="1">
    <location>
        <begin position="1"/>
        <end position="20"/>
    </location>
</feature>
<evidence type="ECO:0000256" key="1">
    <source>
        <dbReference type="SAM" id="SignalP"/>
    </source>
</evidence>
<dbReference type="AlphaFoldDB" id="A0A8H4IJG3"/>
<evidence type="ECO:0000313" key="3">
    <source>
        <dbReference type="Proteomes" id="UP000572817"/>
    </source>
</evidence>
<comment type="caution">
    <text evidence="2">The sequence shown here is derived from an EMBL/GenBank/DDBJ whole genome shotgun (WGS) entry which is preliminary data.</text>
</comment>
<protein>
    <submittedName>
        <fullName evidence="2">Uncharacterized protein</fullName>
    </submittedName>
</protein>